<feature type="compositionally biased region" description="Polar residues" evidence="2">
    <location>
        <begin position="79"/>
        <end position="91"/>
    </location>
</feature>
<dbReference type="SMART" id="SM00184">
    <property type="entry name" value="RING"/>
    <property type="match status" value="1"/>
</dbReference>
<feature type="region of interest" description="Disordered" evidence="2">
    <location>
        <begin position="1"/>
        <end position="139"/>
    </location>
</feature>
<comment type="caution">
    <text evidence="4">The sequence shown here is derived from an EMBL/GenBank/DDBJ whole genome shotgun (WGS) entry which is preliminary data.</text>
</comment>
<dbReference type="PANTHER" id="PTHR12109">
    <property type="entry name" value="RING FINGER PROTEIN 141-RELATED"/>
    <property type="match status" value="1"/>
</dbReference>
<feature type="region of interest" description="Disordered" evidence="2">
    <location>
        <begin position="439"/>
        <end position="576"/>
    </location>
</feature>
<dbReference type="Pfam" id="PF13923">
    <property type="entry name" value="zf-C3HC4_2"/>
    <property type="match status" value="1"/>
</dbReference>
<feature type="region of interest" description="Disordered" evidence="2">
    <location>
        <begin position="381"/>
        <end position="403"/>
    </location>
</feature>
<feature type="compositionally biased region" description="Basic residues" evidence="2">
    <location>
        <begin position="54"/>
        <end position="66"/>
    </location>
</feature>
<protein>
    <submittedName>
        <fullName evidence="4">E3 ubiquitin ligase</fullName>
    </submittedName>
</protein>
<evidence type="ECO:0000259" key="3">
    <source>
        <dbReference type="PROSITE" id="PS50089"/>
    </source>
</evidence>
<dbReference type="Gene3D" id="3.30.40.10">
    <property type="entry name" value="Zinc/RING finger domain, C3HC4 (zinc finger)"/>
    <property type="match status" value="1"/>
</dbReference>
<gene>
    <name evidence="4" type="primary">PSH1_2</name>
    <name evidence="4" type="ORF">V5O48_010125</name>
</gene>
<evidence type="ECO:0000313" key="4">
    <source>
        <dbReference type="EMBL" id="KAL0571829.1"/>
    </source>
</evidence>
<feature type="region of interest" description="Disordered" evidence="2">
    <location>
        <begin position="259"/>
        <end position="278"/>
    </location>
</feature>
<dbReference type="PROSITE" id="PS50089">
    <property type="entry name" value="ZF_RING_2"/>
    <property type="match status" value="1"/>
</dbReference>
<accession>A0ABR3F978</accession>
<sequence length="576" mass="64308">MSSTATDSEPIPGPSTQLLGSNNSRKRHSSDDAGEISTRNAKRLKPESSTKSLKDKKKRKKKKRKLSIVGEAENRPRSNTESSGSRTTRSMSVKPPSVAEKGSVEDDSIESSIDKTSDLSKEQVASNKESCTEPQEPPPVIVEQLNNELEVKSSLVQQHEKALSQVQHNITCQICLDLLYKPYALAPCGHTACHSCLVSWFTSQPARDGGAEAPRPRNFYMQKKTCPHCRAIVRERPVEVWAIKNMVQSLVQSGLLANVPQHPPPEAPTSNENENKDPWHKIFRPPPKFPANVYGEDRPLLDLPIEETGMYDGDDGGIYRCLDCMHEIEDGVCSGCDRIYDGHAQLEAQRADQDAFWDDFDGHRYMEDLMGFWANAGVDMEDSDLSDSESDGENGSVPHDNAGRYHALGRRLHNLPVYEVSSDEEDDYEHGSFIDDGSVIMLSDDDSEGRSRGSRVTPTEVIELSDGNGSGSDGDEEEHVLPPPRRRRLLVDNSDEEDQDRDEQEEEEEEDRSSSSDDDEGFSHRRHRRAVMSDASSDSADEDEDEDDAGDGSIPGPPARLRHLFIRYEDEDSDYY</sequence>
<feature type="compositionally biased region" description="Acidic residues" evidence="2">
    <location>
        <begin position="493"/>
        <end position="520"/>
    </location>
</feature>
<proteinExistence type="predicted"/>
<dbReference type="InterPro" id="IPR047126">
    <property type="entry name" value="RNF141-like"/>
</dbReference>
<feature type="compositionally biased region" description="Acidic residues" evidence="2">
    <location>
        <begin position="539"/>
        <end position="550"/>
    </location>
</feature>
<feature type="compositionally biased region" description="Acidic residues" evidence="2">
    <location>
        <begin position="381"/>
        <end position="392"/>
    </location>
</feature>
<keyword evidence="1" id="KW-0479">Metal-binding</keyword>
<dbReference type="InterPro" id="IPR013083">
    <property type="entry name" value="Znf_RING/FYVE/PHD"/>
</dbReference>
<keyword evidence="1" id="KW-0863">Zinc-finger</keyword>
<organism evidence="4 5">
    <name type="scientific">Marasmius crinis-equi</name>
    <dbReference type="NCBI Taxonomy" id="585013"/>
    <lineage>
        <taxon>Eukaryota</taxon>
        <taxon>Fungi</taxon>
        <taxon>Dikarya</taxon>
        <taxon>Basidiomycota</taxon>
        <taxon>Agaricomycotina</taxon>
        <taxon>Agaricomycetes</taxon>
        <taxon>Agaricomycetidae</taxon>
        <taxon>Agaricales</taxon>
        <taxon>Marasmiineae</taxon>
        <taxon>Marasmiaceae</taxon>
        <taxon>Marasmius</taxon>
    </lineage>
</organism>
<evidence type="ECO:0000256" key="2">
    <source>
        <dbReference type="SAM" id="MobiDB-lite"/>
    </source>
</evidence>
<dbReference type="EMBL" id="JBAHYK010000709">
    <property type="protein sequence ID" value="KAL0571829.1"/>
    <property type="molecule type" value="Genomic_DNA"/>
</dbReference>
<reference evidence="4 5" key="1">
    <citation type="submission" date="2024-02" db="EMBL/GenBank/DDBJ databases">
        <title>A draft genome for the cacao thread blight pathogen Marasmius crinis-equi.</title>
        <authorList>
            <person name="Cohen S.P."/>
            <person name="Baruah I.K."/>
            <person name="Amoako-Attah I."/>
            <person name="Bukari Y."/>
            <person name="Meinhardt L.W."/>
            <person name="Bailey B.A."/>
        </authorList>
    </citation>
    <scope>NUCLEOTIDE SEQUENCE [LARGE SCALE GENOMIC DNA]</scope>
    <source>
        <strain evidence="4 5">GH-76</strain>
    </source>
</reference>
<evidence type="ECO:0000256" key="1">
    <source>
        <dbReference type="PROSITE-ProRule" id="PRU00175"/>
    </source>
</evidence>
<name>A0ABR3F978_9AGAR</name>
<dbReference type="Proteomes" id="UP001465976">
    <property type="component" value="Unassembled WGS sequence"/>
</dbReference>
<dbReference type="PANTHER" id="PTHR12109:SF3">
    <property type="entry name" value="RING FINGER PROTEIN 141"/>
    <property type="match status" value="1"/>
</dbReference>
<feature type="compositionally biased region" description="Polar residues" evidence="2">
    <location>
        <begin position="14"/>
        <end position="23"/>
    </location>
</feature>
<feature type="domain" description="RING-type" evidence="3">
    <location>
        <begin position="172"/>
        <end position="230"/>
    </location>
</feature>
<keyword evidence="1" id="KW-0862">Zinc</keyword>
<feature type="compositionally biased region" description="Basic and acidic residues" evidence="2">
    <location>
        <begin position="112"/>
        <end position="121"/>
    </location>
</feature>
<dbReference type="InterPro" id="IPR001841">
    <property type="entry name" value="Znf_RING"/>
</dbReference>
<evidence type="ECO:0000313" key="5">
    <source>
        <dbReference type="Proteomes" id="UP001465976"/>
    </source>
</evidence>
<dbReference type="SUPFAM" id="SSF57850">
    <property type="entry name" value="RING/U-box"/>
    <property type="match status" value="1"/>
</dbReference>
<keyword evidence="5" id="KW-1185">Reference proteome</keyword>